<dbReference type="PANTHER" id="PTHR44858">
    <property type="entry name" value="TETRATRICOPEPTIDE REPEAT PROTEIN 6"/>
    <property type="match status" value="1"/>
</dbReference>
<dbReference type="InterPro" id="IPR050498">
    <property type="entry name" value="Ycf3"/>
</dbReference>
<dbReference type="Pfam" id="PF13432">
    <property type="entry name" value="TPR_16"/>
    <property type="match status" value="1"/>
</dbReference>
<dbReference type="Pfam" id="PF07719">
    <property type="entry name" value="TPR_2"/>
    <property type="match status" value="1"/>
</dbReference>
<evidence type="ECO:0000313" key="6">
    <source>
        <dbReference type="Proteomes" id="UP000664859"/>
    </source>
</evidence>
<comment type="caution">
    <text evidence="5">The sequence shown here is derived from an EMBL/GenBank/DDBJ whole genome shotgun (WGS) entry which is preliminary data.</text>
</comment>
<dbReference type="OrthoDB" id="421121at2759"/>
<evidence type="ECO:0000256" key="4">
    <source>
        <dbReference type="SAM" id="SignalP"/>
    </source>
</evidence>
<protein>
    <recommendedName>
        <fullName evidence="7">Tetratricopeptide repeat protein</fullName>
    </recommendedName>
</protein>
<organism evidence="5 6">
    <name type="scientific">Tribonema minus</name>
    <dbReference type="NCBI Taxonomy" id="303371"/>
    <lineage>
        <taxon>Eukaryota</taxon>
        <taxon>Sar</taxon>
        <taxon>Stramenopiles</taxon>
        <taxon>Ochrophyta</taxon>
        <taxon>PX clade</taxon>
        <taxon>Xanthophyceae</taxon>
        <taxon>Tribonematales</taxon>
        <taxon>Tribonemataceae</taxon>
        <taxon>Tribonema</taxon>
    </lineage>
</organism>
<dbReference type="SMART" id="SM00028">
    <property type="entry name" value="TPR"/>
    <property type="match status" value="4"/>
</dbReference>
<evidence type="ECO:0000256" key="2">
    <source>
        <dbReference type="ARBA" id="ARBA00022803"/>
    </source>
</evidence>
<dbReference type="InterPro" id="IPR019734">
    <property type="entry name" value="TPR_rpt"/>
</dbReference>
<sequence length="368" mass="40098">MNRDRRRQSMIALLLIMALAQRTCAFIPPALPISNASLRVLDARCSTTRCSAARSSSRTSMSCQWPSPSAAKRATAAALATAATLLSLCGPVLAAADLESLQDVSAALSQGTKGTTDVRGEVADQFRKANNYGSVADFDKAFKLYSSVIKYAPGYIYGYSNRGNVQIAKGDLEAAIRDYTAAIKLCEETEGIKVPDLWLIHLNRGTTYLALGQLDSAIADLDLAVSLNRKSDSLTLANRAQAYERQGEWPKAVADYGAAIALKPGDVQPWWLRFALSLFQAGADFDALAYARRIATKFGDAPEPLAALTAILYGRGDTVEAQKTWSQIALQERDRYLDAQYLSQQLRWPPKVVDSLLEFGRVVYNPKS</sequence>
<evidence type="ECO:0000256" key="3">
    <source>
        <dbReference type="PROSITE-ProRule" id="PRU00339"/>
    </source>
</evidence>
<evidence type="ECO:0000313" key="5">
    <source>
        <dbReference type="EMBL" id="KAG5176826.1"/>
    </source>
</evidence>
<feature type="repeat" description="TPR" evidence="3">
    <location>
        <begin position="233"/>
        <end position="266"/>
    </location>
</feature>
<feature type="signal peptide" evidence="4">
    <location>
        <begin position="1"/>
        <end position="25"/>
    </location>
</feature>
<dbReference type="PANTHER" id="PTHR44858:SF1">
    <property type="entry name" value="UDP-N-ACETYLGLUCOSAMINE--PEPTIDE N-ACETYLGLUCOSAMINYLTRANSFERASE SPINDLY-RELATED"/>
    <property type="match status" value="1"/>
</dbReference>
<keyword evidence="1" id="KW-0677">Repeat</keyword>
<dbReference type="Gene3D" id="1.25.40.10">
    <property type="entry name" value="Tetratricopeptide repeat domain"/>
    <property type="match status" value="1"/>
</dbReference>
<keyword evidence="4" id="KW-0732">Signal</keyword>
<reference evidence="5" key="1">
    <citation type="submission" date="2021-02" db="EMBL/GenBank/DDBJ databases">
        <title>First Annotated Genome of the Yellow-green Alga Tribonema minus.</title>
        <authorList>
            <person name="Mahan K.M."/>
        </authorList>
    </citation>
    <scope>NUCLEOTIDE SEQUENCE</scope>
    <source>
        <strain evidence="5">UTEX B ZZ1240</strain>
    </source>
</reference>
<dbReference type="PROSITE" id="PS50005">
    <property type="entry name" value="TPR"/>
    <property type="match status" value="2"/>
</dbReference>
<accession>A0A835YLD8</accession>
<feature type="chain" id="PRO_5032803344" description="Tetratricopeptide repeat protein" evidence="4">
    <location>
        <begin position="26"/>
        <end position="368"/>
    </location>
</feature>
<feature type="repeat" description="TPR" evidence="3">
    <location>
        <begin position="156"/>
        <end position="189"/>
    </location>
</feature>
<evidence type="ECO:0000256" key="1">
    <source>
        <dbReference type="ARBA" id="ARBA00022737"/>
    </source>
</evidence>
<name>A0A835YLD8_9STRA</name>
<proteinExistence type="predicted"/>
<dbReference type="Proteomes" id="UP000664859">
    <property type="component" value="Unassembled WGS sequence"/>
</dbReference>
<gene>
    <name evidence="5" type="ORF">JKP88DRAFT_265286</name>
</gene>
<keyword evidence="6" id="KW-1185">Reference proteome</keyword>
<evidence type="ECO:0008006" key="7">
    <source>
        <dbReference type="Google" id="ProtNLM"/>
    </source>
</evidence>
<dbReference type="InterPro" id="IPR011990">
    <property type="entry name" value="TPR-like_helical_dom_sf"/>
</dbReference>
<keyword evidence="2 3" id="KW-0802">TPR repeat</keyword>
<dbReference type="EMBL" id="JAFCMP010000532">
    <property type="protein sequence ID" value="KAG5176826.1"/>
    <property type="molecule type" value="Genomic_DNA"/>
</dbReference>
<dbReference type="InterPro" id="IPR013105">
    <property type="entry name" value="TPR_2"/>
</dbReference>
<dbReference type="SUPFAM" id="SSF48452">
    <property type="entry name" value="TPR-like"/>
    <property type="match status" value="1"/>
</dbReference>
<dbReference type="AlphaFoldDB" id="A0A835YLD8"/>